<dbReference type="AlphaFoldDB" id="W0SG40"/>
<dbReference type="InterPro" id="IPR010559">
    <property type="entry name" value="Sig_transdc_His_kin_internal"/>
</dbReference>
<evidence type="ECO:0000256" key="2">
    <source>
        <dbReference type="ARBA" id="ARBA00012438"/>
    </source>
</evidence>
<evidence type="ECO:0000313" key="7">
    <source>
        <dbReference type="Proteomes" id="UP000031637"/>
    </source>
</evidence>
<keyword evidence="3" id="KW-0175">Coiled coil</keyword>
<dbReference type="PANTHER" id="PTHR34220:SF9">
    <property type="entry name" value="SIGNAL TRANSDUCTION HISTIDINE KINASE INTERNAL REGION DOMAIN-CONTAINING PROTEIN"/>
    <property type="match status" value="1"/>
</dbReference>
<evidence type="ECO:0000256" key="3">
    <source>
        <dbReference type="SAM" id="Coils"/>
    </source>
</evidence>
<sequence>MSSLIATLVFNTLIAGFLTALGFGGGFAVNLVFSQCAGLSILALIQMVLRLPLDGAARGAGVAAAVVAGALVGGALGRLLTGLGASPDGSHETQALLIGLLFGSIAAGFFWLRQRNAQLESDLQARELARLEAEKQSLAAQLRMLQAQIEPHFLFNSLANVAALIDTDRKLAGSLLEALIRYLRSSLARTRAEGGTLGDEVALLTAYLEVLKVRMGNRLDYRFDIVPELLAAAFPPMLLQPLVENAIRHGLEPKVAGGRITVSAQKQGERLRIAVADDGLGFGETPGDGIGVRNVRDRLAALYGPAARLELSSGVGAGATATMSIPLGVPA</sequence>
<gene>
    <name evidence="6" type="ORF">SUTH_02466</name>
</gene>
<dbReference type="PRINTS" id="PR00344">
    <property type="entry name" value="BCTRLSENSOR"/>
</dbReference>
<name>W0SG40_9PROT</name>
<evidence type="ECO:0000256" key="4">
    <source>
        <dbReference type="SAM" id="Phobius"/>
    </source>
</evidence>
<keyword evidence="6" id="KW-0418">Kinase</keyword>
<dbReference type="InterPro" id="IPR050640">
    <property type="entry name" value="Bact_2-comp_sensor_kinase"/>
</dbReference>
<dbReference type="GO" id="GO:0016020">
    <property type="term" value="C:membrane"/>
    <property type="evidence" value="ECO:0007669"/>
    <property type="project" value="InterPro"/>
</dbReference>
<keyword evidence="4" id="KW-0472">Membrane</keyword>
<feature type="domain" description="Histidine kinase/HSP90-like ATPase" evidence="5">
    <location>
        <begin position="234"/>
        <end position="329"/>
    </location>
</feature>
<dbReference type="HOGENOM" id="CLU_020473_1_1_4"/>
<dbReference type="SMART" id="SM00387">
    <property type="entry name" value="HATPase_c"/>
    <property type="match status" value="1"/>
</dbReference>
<dbReference type="STRING" id="1223802.SUTH_02466"/>
<feature type="transmembrane region" description="Helical" evidence="4">
    <location>
        <begin position="32"/>
        <end position="49"/>
    </location>
</feature>
<feature type="coiled-coil region" evidence="3">
    <location>
        <begin position="114"/>
        <end position="148"/>
    </location>
</feature>
<reference evidence="6 7" key="1">
    <citation type="journal article" date="2014" name="Syst. Appl. Microbiol.">
        <title>Complete genomes of freshwater sulfur oxidizers Sulfuricella denitrificans skB26 and Sulfuritalea hydrogenivorans sk43H: genetic insights into the sulfur oxidation pathway of betaproteobacteria.</title>
        <authorList>
            <person name="Watanabe T."/>
            <person name="Kojima H."/>
            <person name="Fukui M."/>
        </authorList>
    </citation>
    <scope>NUCLEOTIDE SEQUENCE [LARGE SCALE GENOMIC DNA]</scope>
    <source>
        <strain evidence="6">DSM22779</strain>
    </source>
</reference>
<dbReference type="Pfam" id="PF02518">
    <property type="entry name" value="HATPase_c"/>
    <property type="match status" value="1"/>
</dbReference>
<proteinExistence type="predicted"/>
<dbReference type="InterPro" id="IPR036890">
    <property type="entry name" value="HATPase_C_sf"/>
</dbReference>
<dbReference type="SUPFAM" id="SSF55874">
    <property type="entry name" value="ATPase domain of HSP90 chaperone/DNA topoisomerase II/histidine kinase"/>
    <property type="match status" value="1"/>
</dbReference>
<dbReference type="InterPro" id="IPR003594">
    <property type="entry name" value="HATPase_dom"/>
</dbReference>
<dbReference type="Proteomes" id="UP000031637">
    <property type="component" value="Chromosome"/>
</dbReference>
<evidence type="ECO:0000313" key="6">
    <source>
        <dbReference type="EMBL" id="BAO30249.1"/>
    </source>
</evidence>
<dbReference type="EC" id="2.7.13.3" evidence="2"/>
<dbReference type="EMBL" id="AP012547">
    <property type="protein sequence ID" value="BAO30249.1"/>
    <property type="molecule type" value="Genomic_DNA"/>
</dbReference>
<evidence type="ECO:0000256" key="1">
    <source>
        <dbReference type="ARBA" id="ARBA00000085"/>
    </source>
</evidence>
<evidence type="ECO:0000259" key="5">
    <source>
        <dbReference type="SMART" id="SM00387"/>
    </source>
</evidence>
<keyword evidence="6" id="KW-0808">Transferase</keyword>
<feature type="transmembrane region" description="Helical" evidence="4">
    <location>
        <begin position="93"/>
        <end position="112"/>
    </location>
</feature>
<protein>
    <recommendedName>
        <fullName evidence="2">histidine kinase</fullName>
        <ecNumber evidence="2">2.7.13.3</ecNumber>
    </recommendedName>
</protein>
<keyword evidence="7" id="KW-1185">Reference proteome</keyword>
<comment type="catalytic activity">
    <reaction evidence="1">
        <text>ATP + protein L-histidine = ADP + protein N-phospho-L-histidine.</text>
        <dbReference type="EC" id="2.7.13.3"/>
    </reaction>
</comment>
<dbReference type="InterPro" id="IPR004358">
    <property type="entry name" value="Sig_transdc_His_kin-like_C"/>
</dbReference>
<dbReference type="KEGG" id="shd:SUTH_02466"/>
<organism evidence="6 7">
    <name type="scientific">Sulfuritalea hydrogenivorans sk43H</name>
    <dbReference type="NCBI Taxonomy" id="1223802"/>
    <lineage>
        <taxon>Bacteria</taxon>
        <taxon>Pseudomonadati</taxon>
        <taxon>Pseudomonadota</taxon>
        <taxon>Betaproteobacteria</taxon>
        <taxon>Nitrosomonadales</taxon>
        <taxon>Sterolibacteriaceae</taxon>
        <taxon>Sulfuritalea</taxon>
    </lineage>
</organism>
<keyword evidence="4" id="KW-1133">Transmembrane helix</keyword>
<accession>W0SG40</accession>
<dbReference type="GO" id="GO:0000155">
    <property type="term" value="F:phosphorelay sensor kinase activity"/>
    <property type="evidence" value="ECO:0007669"/>
    <property type="project" value="InterPro"/>
</dbReference>
<dbReference type="Gene3D" id="3.30.565.10">
    <property type="entry name" value="Histidine kinase-like ATPase, C-terminal domain"/>
    <property type="match status" value="1"/>
</dbReference>
<dbReference type="OrthoDB" id="2514702at2"/>
<dbReference type="Pfam" id="PF06580">
    <property type="entry name" value="His_kinase"/>
    <property type="match status" value="1"/>
</dbReference>
<dbReference type="RefSeq" id="WP_052473596.1">
    <property type="nucleotide sequence ID" value="NZ_AP012547.1"/>
</dbReference>
<dbReference type="PANTHER" id="PTHR34220">
    <property type="entry name" value="SENSOR HISTIDINE KINASE YPDA"/>
    <property type="match status" value="1"/>
</dbReference>
<keyword evidence="4" id="KW-0812">Transmembrane</keyword>
<feature type="transmembrane region" description="Helical" evidence="4">
    <location>
        <begin position="61"/>
        <end position="81"/>
    </location>
</feature>